<name>A0A1H9HFN3_9LACT</name>
<feature type="transmembrane region" description="Helical" evidence="5">
    <location>
        <begin position="170"/>
        <end position="195"/>
    </location>
</feature>
<dbReference type="InterPro" id="IPR013525">
    <property type="entry name" value="ABC2_TM"/>
</dbReference>
<feature type="transmembrane region" description="Helical" evidence="5">
    <location>
        <begin position="207"/>
        <end position="229"/>
    </location>
</feature>
<dbReference type="Pfam" id="PF01061">
    <property type="entry name" value="ABC2_membrane"/>
    <property type="match status" value="1"/>
</dbReference>
<dbReference type="PANTHER" id="PTHR43229:SF2">
    <property type="entry name" value="NODULATION PROTEIN J"/>
    <property type="match status" value="1"/>
</dbReference>
<evidence type="ECO:0000256" key="3">
    <source>
        <dbReference type="ARBA" id="ARBA00022989"/>
    </source>
</evidence>
<evidence type="ECO:0000313" key="7">
    <source>
        <dbReference type="EMBL" id="SEQ61072.1"/>
    </source>
</evidence>
<dbReference type="OrthoDB" id="9776218at2"/>
<evidence type="ECO:0000313" key="8">
    <source>
        <dbReference type="Proteomes" id="UP000198556"/>
    </source>
</evidence>
<keyword evidence="2 5" id="KW-0812">Transmembrane</keyword>
<comment type="subcellular location">
    <subcellularLocation>
        <location evidence="1">Membrane</location>
        <topology evidence="1">Multi-pass membrane protein</topology>
    </subcellularLocation>
</comment>
<feature type="transmembrane region" description="Helical" evidence="5">
    <location>
        <begin position="236"/>
        <end position="258"/>
    </location>
</feature>
<keyword evidence="8" id="KW-1185">Reference proteome</keyword>
<dbReference type="PANTHER" id="PTHR43229">
    <property type="entry name" value="NODULATION PROTEIN J"/>
    <property type="match status" value="1"/>
</dbReference>
<feature type="transmembrane region" description="Helical" evidence="5">
    <location>
        <begin position="278"/>
        <end position="302"/>
    </location>
</feature>
<keyword evidence="4 5" id="KW-0472">Membrane</keyword>
<feature type="transmembrane region" description="Helical" evidence="5">
    <location>
        <begin position="21"/>
        <end position="39"/>
    </location>
</feature>
<dbReference type="InterPro" id="IPR051784">
    <property type="entry name" value="Nod_factor_ABC_transporter"/>
</dbReference>
<proteinExistence type="predicted"/>
<accession>A0A1H9HFN3</accession>
<feature type="domain" description="ABC-2 type transporter transmembrane" evidence="6">
    <location>
        <begin position="121"/>
        <end position="282"/>
    </location>
</feature>
<evidence type="ECO:0000256" key="2">
    <source>
        <dbReference type="ARBA" id="ARBA00022692"/>
    </source>
</evidence>
<reference evidence="7 8" key="1">
    <citation type="submission" date="2016-10" db="EMBL/GenBank/DDBJ databases">
        <authorList>
            <person name="de Groot N.N."/>
        </authorList>
    </citation>
    <scope>NUCLEOTIDE SEQUENCE [LARGE SCALE GENOMIC DNA]</scope>
    <source>
        <strain evidence="7 8">DSM 15827</strain>
    </source>
</reference>
<keyword evidence="3 5" id="KW-1133">Transmembrane helix</keyword>
<evidence type="ECO:0000259" key="6">
    <source>
        <dbReference type="Pfam" id="PF01061"/>
    </source>
</evidence>
<dbReference type="AlphaFoldDB" id="A0A1H9HFN3"/>
<protein>
    <submittedName>
        <fullName evidence="7">ABC-2 type transport system permease protein</fullName>
    </submittedName>
</protein>
<dbReference type="GO" id="GO:0016020">
    <property type="term" value="C:membrane"/>
    <property type="evidence" value="ECO:0007669"/>
    <property type="project" value="UniProtKB-SubCell"/>
</dbReference>
<evidence type="ECO:0000256" key="4">
    <source>
        <dbReference type="ARBA" id="ARBA00023136"/>
    </source>
</evidence>
<evidence type="ECO:0000256" key="5">
    <source>
        <dbReference type="SAM" id="Phobius"/>
    </source>
</evidence>
<dbReference type="STRING" id="137733.SAMN05421767_10287"/>
<dbReference type="GO" id="GO:0140359">
    <property type="term" value="F:ABC-type transporter activity"/>
    <property type="evidence" value="ECO:0007669"/>
    <property type="project" value="InterPro"/>
</dbReference>
<dbReference type="RefSeq" id="WP_089745718.1">
    <property type="nucleotide sequence ID" value="NZ_FOGF01000002.1"/>
</dbReference>
<sequence length="311" mass="34279">MIQSFKYTFKNLKNTKGFLSSMLIMPILMVILVTLTLSYSNTPVVGLVKDDPATNFSLATVRTQELEADQADYFLASLEGTLVVYVASDGSVKNYYSSVKNNPLISQVENDYKSSGEVFKEAPSIAYSIGIIIFKLITAGGLLATIVIQEKNNKIFVRLRNAKLGIFEHVLGKLLAIFLVYQVANGLIIAFYYLAGFSFGQSNVWDVFLVFTLALVLSFGLYTFVASLLDNEGYIWVISTGILFPLALFSGVLFPIATMPEWMKLIAHISPQYYLSDMLITGEVSLVSCGIMLVVATVLFVLGVKQLEKVA</sequence>
<gene>
    <name evidence="7" type="ORF">SAMN05421767_10287</name>
</gene>
<feature type="transmembrane region" description="Helical" evidence="5">
    <location>
        <begin position="125"/>
        <end position="149"/>
    </location>
</feature>
<evidence type="ECO:0000256" key="1">
    <source>
        <dbReference type="ARBA" id="ARBA00004141"/>
    </source>
</evidence>
<dbReference type="EMBL" id="FOGF01000002">
    <property type="protein sequence ID" value="SEQ61072.1"/>
    <property type="molecule type" value="Genomic_DNA"/>
</dbReference>
<dbReference type="Proteomes" id="UP000198556">
    <property type="component" value="Unassembled WGS sequence"/>
</dbReference>
<organism evidence="7 8">
    <name type="scientific">Granulicatella balaenopterae</name>
    <dbReference type="NCBI Taxonomy" id="137733"/>
    <lineage>
        <taxon>Bacteria</taxon>
        <taxon>Bacillati</taxon>
        <taxon>Bacillota</taxon>
        <taxon>Bacilli</taxon>
        <taxon>Lactobacillales</taxon>
        <taxon>Carnobacteriaceae</taxon>
        <taxon>Granulicatella</taxon>
    </lineage>
</organism>